<organism evidence="2 3">
    <name type="scientific">Peribacillus saganii</name>
    <dbReference type="NCBI Taxonomy" id="2303992"/>
    <lineage>
        <taxon>Bacteria</taxon>
        <taxon>Bacillati</taxon>
        <taxon>Bacillota</taxon>
        <taxon>Bacilli</taxon>
        <taxon>Bacillales</taxon>
        <taxon>Bacillaceae</taxon>
        <taxon>Peribacillus</taxon>
    </lineage>
</organism>
<reference evidence="2 3" key="1">
    <citation type="submission" date="2018-08" db="EMBL/GenBank/DDBJ databases">
        <title>Bacillus chawlae sp. nov., Bacillus glennii sp. nov., and Bacillus saganii sp. nov. Isolated from the Vehicle Assembly Building at Kennedy Space Center where the Viking Spacecraft were Assembled.</title>
        <authorList>
            <person name="Seuylemezian A."/>
            <person name="Vaishampayan P."/>
        </authorList>
    </citation>
    <scope>NUCLEOTIDE SEQUENCE [LARGE SCALE GENOMIC DNA]</scope>
    <source>
        <strain evidence="2 3">V47-23a</strain>
    </source>
</reference>
<feature type="transmembrane region" description="Helical" evidence="1">
    <location>
        <begin position="62"/>
        <end position="82"/>
    </location>
</feature>
<evidence type="ECO:0000256" key="1">
    <source>
        <dbReference type="SAM" id="Phobius"/>
    </source>
</evidence>
<dbReference type="Proteomes" id="UP000264541">
    <property type="component" value="Unassembled WGS sequence"/>
</dbReference>
<name>A0A372LK77_9BACI</name>
<sequence length="91" mass="10187">MPAHPTIGRTAKIATSSKSRRFVSCDEALPKHSLFCGETGTSTAWALKLDISYHFKRRNHSLVTSIITLFFPILAVAVLTLFDTEKRKRPV</sequence>
<proteinExistence type="predicted"/>
<protein>
    <submittedName>
        <fullName evidence="2">Uncharacterized protein</fullName>
    </submittedName>
</protein>
<dbReference type="AlphaFoldDB" id="A0A372LK77"/>
<evidence type="ECO:0000313" key="3">
    <source>
        <dbReference type="Proteomes" id="UP000264541"/>
    </source>
</evidence>
<keyword evidence="3" id="KW-1185">Reference proteome</keyword>
<keyword evidence="1" id="KW-0812">Transmembrane</keyword>
<comment type="caution">
    <text evidence="2">The sequence shown here is derived from an EMBL/GenBank/DDBJ whole genome shotgun (WGS) entry which is preliminary data.</text>
</comment>
<keyword evidence="1" id="KW-0472">Membrane</keyword>
<accession>A0A372LK77</accession>
<evidence type="ECO:0000313" key="2">
    <source>
        <dbReference type="EMBL" id="RFU66918.1"/>
    </source>
</evidence>
<gene>
    <name evidence="2" type="ORF">D0469_16545</name>
</gene>
<keyword evidence="1" id="KW-1133">Transmembrane helix</keyword>
<dbReference type="EMBL" id="QVTE01000048">
    <property type="protein sequence ID" value="RFU66918.1"/>
    <property type="molecule type" value="Genomic_DNA"/>
</dbReference>